<dbReference type="Pfam" id="PF07676">
    <property type="entry name" value="PD40"/>
    <property type="match status" value="2"/>
</dbReference>
<dbReference type="PANTHER" id="PTHR36842:SF1">
    <property type="entry name" value="PROTEIN TOLB"/>
    <property type="match status" value="1"/>
</dbReference>
<dbReference type="EMBL" id="VULT01000015">
    <property type="protein sequence ID" value="MSS18032.1"/>
    <property type="molecule type" value="Genomic_DNA"/>
</dbReference>
<evidence type="ECO:0000313" key="3">
    <source>
        <dbReference type="EMBL" id="MSS18032.1"/>
    </source>
</evidence>
<dbReference type="InterPro" id="IPR011042">
    <property type="entry name" value="6-blade_b-propeller_TolB-like"/>
</dbReference>
<feature type="chain" id="PRO_5027063937" evidence="2">
    <location>
        <begin position="21"/>
        <end position="279"/>
    </location>
</feature>
<proteinExistence type="inferred from homology"/>
<dbReference type="Gene3D" id="2.120.10.30">
    <property type="entry name" value="TolB, C-terminal domain"/>
    <property type="match status" value="2"/>
</dbReference>
<sequence>MKKKLLFATALMLCAGSMMAQPAQWSKPQVLIKSSQSLMAPVWSPDGSKIAVTGDNYIGIWVANADGSSIQQVSNEPGAGYKMTWSDAHDIISTPYTMQNNRRMTRIENIDVNTGVSRVVAPSERNFKRSKATGAVNVLQVMLDQPSQATQLIKSLNKYAGKMILNPALSPDGTKIAFQIVSNGVWVCNADGTNPVSLGKGAYPAWMPDSRNLVVTRLTDNGDRFTSSELYCIDSQSGNAVCITSESNVIPVTTAVSPDGKTIAFDNDADGYIYTINLK</sequence>
<dbReference type="AlphaFoldDB" id="A0A6L5XFE6"/>
<dbReference type="Proteomes" id="UP000483362">
    <property type="component" value="Unassembled WGS sequence"/>
</dbReference>
<dbReference type="SUPFAM" id="SSF82171">
    <property type="entry name" value="DPP6 N-terminal domain-like"/>
    <property type="match status" value="1"/>
</dbReference>
<evidence type="ECO:0000256" key="2">
    <source>
        <dbReference type="SAM" id="SignalP"/>
    </source>
</evidence>
<reference evidence="3 4" key="1">
    <citation type="submission" date="2019-08" db="EMBL/GenBank/DDBJ databases">
        <title>In-depth cultivation of the pig gut microbiome towards novel bacterial diversity and tailored functional studies.</title>
        <authorList>
            <person name="Wylensek D."/>
            <person name="Hitch T.C.A."/>
            <person name="Clavel T."/>
        </authorList>
    </citation>
    <scope>NUCLEOTIDE SEQUENCE [LARGE SCALE GENOMIC DNA]</scope>
    <source>
        <strain evidence="3 4">Oil-RF-744-WCA-WT-10</strain>
    </source>
</reference>
<dbReference type="InterPro" id="IPR011659">
    <property type="entry name" value="WD40"/>
</dbReference>
<protein>
    <submittedName>
        <fullName evidence="3">Uncharacterized protein</fullName>
    </submittedName>
</protein>
<keyword evidence="4" id="KW-1185">Reference proteome</keyword>
<feature type="signal peptide" evidence="2">
    <location>
        <begin position="1"/>
        <end position="20"/>
    </location>
</feature>
<gene>
    <name evidence="3" type="ORF">FYJ29_09730</name>
</gene>
<comment type="similarity">
    <text evidence="1">Belongs to the TolB family.</text>
</comment>
<comment type="caution">
    <text evidence="3">The sequence shown here is derived from an EMBL/GenBank/DDBJ whole genome shotgun (WGS) entry which is preliminary data.</text>
</comment>
<dbReference type="RefSeq" id="WP_154328781.1">
    <property type="nucleotide sequence ID" value="NZ_CP045696.1"/>
</dbReference>
<organism evidence="3 4">
    <name type="scientific">Sodaliphilus pleomorphus</name>
    <dbReference type="NCBI Taxonomy" id="2606626"/>
    <lineage>
        <taxon>Bacteria</taxon>
        <taxon>Pseudomonadati</taxon>
        <taxon>Bacteroidota</taxon>
        <taxon>Bacteroidia</taxon>
        <taxon>Bacteroidales</taxon>
        <taxon>Muribaculaceae</taxon>
        <taxon>Sodaliphilus</taxon>
    </lineage>
</organism>
<dbReference type="PANTHER" id="PTHR36842">
    <property type="entry name" value="PROTEIN TOLB HOMOLOG"/>
    <property type="match status" value="1"/>
</dbReference>
<evidence type="ECO:0000313" key="4">
    <source>
        <dbReference type="Proteomes" id="UP000483362"/>
    </source>
</evidence>
<name>A0A6L5XFE6_9BACT</name>
<accession>A0A6L5XFE6</accession>
<keyword evidence="2" id="KW-0732">Signal</keyword>
<evidence type="ECO:0000256" key="1">
    <source>
        <dbReference type="ARBA" id="ARBA00009820"/>
    </source>
</evidence>